<keyword evidence="1" id="KW-0547">Nucleotide-binding</keyword>
<keyword evidence="4" id="KW-0648">Protein biosynthesis</keyword>
<dbReference type="PANTHER" id="PTHR44830">
    <property type="entry name" value="ELONGATION FACTOR 1 ALPHA"/>
    <property type="match status" value="1"/>
</dbReference>
<dbReference type="Gene3D" id="3.40.50.300">
    <property type="entry name" value="P-loop containing nucleotide triphosphate hydrolases"/>
    <property type="match status" value="1"/>
</dbReference>
<dbReference type="Pfam" id="PF22594">
    <property type="entry name" value="GTP-eEF1A_C"/>
    <property type="match status" value="1"/>
</dbReference>
<protein>
    <submittedName>
        <fullName evidence="4">Elongation factor 1-alpha 1</fullName>
    </submittedName>
</protein>
<dbReference type="EMBL" id="KB102342">
    <property type="protein sequence ID" value="ELK35463.1"/>
    <property type="molecule type" value="Genomic_DNA"/>
</dbReference>
<dbReference type="InterPro" id="IPR027417">
    <property type="entry name" value="P-loop_NTPase"/>
</dbReference>
<dbReference type="InterPro" id="IPR009001">
    <property type="entry name" value="Transl_elong_EF1A/Init_IF2_C"/>
</dbReference>
<dbReference type="Proteomes" id="UP000010556">
    <property type="component" value="Unassembled WGS sequence"/>
</dbReference>
<name>L5MCK4_MYODS</name>
<accession>L5MCK4</accession>
<evidence type="ECO:0000313" key="5">
    <source>
        <dbReference type="Proteomes" id="UP000010556"/>
    </source>
</evidence>
<dbReference type="GO" id="GO:0003746">
    <property type="term" value="F:translation elongation factor activity"/>
    <property type="evidence" value="ECO:0007669"/>
    <property type="project" value="UniProtKB-KW"/>
</dbReference>
<reference evidence="5" key="1">
    <citation type="journal article" date="2013" name="Science">
        <title>Comparative analysis of bat genomes provides insight into the evolution of flight and immunity.</title>
        <authorList>
            <person name="Zhang G."/>
            <person name="Cowled C."/>
            <person name="Shi Z."/>
            <person name="Huang Z."/>
            <person name="Bishop-Lilly K.A."/>
            <person name="Fang X."/>
            <person name="Wynne J.W."/>
            <person name="Xiong Z."/>
            <person name="Baker M.L."/>
            <person name="Zhao W."/>
            <person name="Tachedjian M."/>
            <person name="Zhu Y."/>
            <person name="Zhou P."/>
            <person name="Jiang X."/>
            <person name="Ng J."/>
            <person name="Yang L."/>
            <person name="Wu L."/>
            <person name="Xiao J."/>
            <person name="Feng Y."/>
            <person name="Chen Y."/>
            <person name="Sun X."/>
            <person name="Zhang Y."/>
            <person name="Marsh G.A."/>
            <person name="Crameri G."/>
            <person name="Broder C.C."/>
            <person name="Frey K.G."/>
            <person name="Wang L.F."/>
            <person name="Wang J."/>
        </authorList>
    </citation>
    <scope>NUCLEOTIDE SEQUENCE [LARGE SCALE GENOMIC DNA]</scope>
</reference>
<dbReference type="PANTHER" id="PTHR44830:SF1">
    <property type="entry name" value="TR-TYPE G DOMAIN-CONTAINING PROTEIN"/>
    <property type="match status" value="1"/>
</dbReference>
<dbReference type="GO" id="GO:0005525">
    <property type="term" value="F:GTP binding"/>
    <property type="evidence" value="ECO:0007669"/>
    <property type="project" value="UniProtKB-KW"/>
</dbReference>
<keyword evidence="2" id="KW-0342">GTP-binding</keyword>
<gene>
    <name evidence="4" type="ORF">MDA_GLEAN10017746</name>
</gene>
<feature type="domain" description="GTP-eEF1A C-terminal" evidence="3">
    <location>
        <begin position="72"/>
        <end position="125"/>
    </location>
</feature>
<organism evidence="4 5">
    <name type="scientific">Myotis davidii</name>
    <name type="common">David's myotis</name>
    <dbReference type="NCBI Taxonomy" id="225400"/>
    <lineage>
        <taxon>Eukaryota</taxon>
        <taxon>Metazoa</taxon>
        <taxon>Chordata</taxon>
        <taxon>Craniata</taxon>
        <taxon>Vertebrata</taxon>
        <taxon>Euteleostomi</taxon>
        <taxon>Mammalia</taxon>
        <taxon>Eutheria</taxon>
        <taxon>Laurasiatheria</taxon>
        <taxon>Chiroptera</taxon>
        <taxon>Yangochiroptera</taxon>
        <taxon>Vespertilionidae</taxon>
        <taxon>Myotis</taxon>
    </lineage>
</organism>
<sequence>MITGASQADCAVLIVAAGVGEFEAGISKNGQTPTLQLDNVGFNLKNVSVKDVRRGTVAGDSKTDPPMAVAGFTAQVIILNHPGQISAGDAPVLHGHTAHIACKFAEPKIDHRSGKKLEDGPKFLKYHRR</sequence>
<evidence type="ECO:0000259" key="3">
    <source>
        <dbReference type="Pfam" id="PF22594"/>
    </source>
</evidence>
<dbReference type="SUPFAM" id="SSF50465">
    <property type="entry name" value="EF-Tu/eEF-1alpha/eIF2-gamma C-terminal domain"/>
    <property type="match status" value="1"/>
</dbReference>
<keyword evidence="4" id="KW-0251">Elongation factor</keyword>
<evidence type="ECO:0000256" key="1">
    <source>
        <dbReference type="ARBA" id="ARBA00022741"/>
    </source>
</evidence>
<evidence type="ECO:0000256" key="2">
    <source>
        <dbReference type="ARBA" id="ARBA00023134"/>
    </source>
</evidence>
<dbReference type="InterPro" id="IPR054696">
    <property type="entry name" value="GTP-eEF1A_C"/>
</dbReference>
<dbReference type="eggNOG" id="KOG0052">
    <property type="taxonomic scope" value="Eukaryota"/>
</dbReference>
<dbReference type="Gene3D" id="2.40.30.10">
    <property type="entry name" value="Translation factors"/>
    <property type="match status" value="1"/>
</dbReference>
<proteinExistence type="predicted"/>
<evidence type="ECO:0000313" key="4">
    <source>
        <dbReference type="EMBL" id="ELK35463.1"/>
    </source>
</evidence>
<dbReference type="AlphaFoldDB" id="L5MCK4"/>
<keyword evidence="5" id="KW-1185">Reference proteome</keyword>